<dbReference type="EMBL" id="HBIJ01012218">
    <property type="protein sequence ID" value="CAE0367571.1"/>
    <property type="molecule type" value="Transcribed_RNA"/>
</dbReference>
<dbReference type="InterPro" id="IPR012762">
    <property type="entry name" value="Ubiq_biosynth_COQ9"/>
</dbReference>
<sequence length="362" mass="38921">MIRVGVMSVLKQSRIILSHRLEMRHSNNLGYRILYFSTSNYDSSKRTTEDIRTRILDASEKYVSSMGWSEEALAQGASDLGLSGASHGQFGRGAVELVEHVAQKCDEELHHAINARADELQALSSWRPRLKLAIAMRLEISLPWHEYRAQALGLIASSPGQDSFEPAAVSALARTAHELARATLVKDDIQISPAKWRARRVAVAVVYALTEVRALSDSSPNLSDSITFSDKLVDTLADAADAPAALQDAISAGTAAATSLGGAALSFLPPKAVGALPHLLDFAANRASSTFSGVASTVLDRFLNALPNSPIPQPPQHNASPTSASEEMEENKSTKAEEDHTTLPDDHGTVVVENKNFPPAKK</sequence>
<comment type="similarity">
    <text evidence="3 8">Belongs to the COQ9 family.</text>
</comment>
<dbReference type="GO" id="GO:0008289">
    <property type="term" value="F:lipid binding"/>
    <property type="evidence" value="ECO:0007669"/>
    <property type="project" value="UniProtKB-UniRule"/>
</dbReference>
<keyword evidence="7 8" id="KW-0496">Mitochondrion</keyword>
<dbReference type="Gene3D" id="1.10.357.10">
    <property type="entry name" value="Tetracycline Repressor, domain 2"/>
    <property type="match status" value="1"/>
</dbReference>
<evidence type="ECO:0000256" key="8">
    <source>
        <dbReference type="RuleBase" id="RU366063"/>
    </source>
</evidence>
<feature type="compositionally biased region" description="Basic and acidic residues" evidence="9">
    <location>
        <begin position="330"/>
        <end position="348"/>
    </location>
</feature>
<evidence type="ECO:0000256" key="3">
    <source>
        <dbReference type="ARBA" id="ARBA00010766"/>
    </source>
</evidence>
<accession>A0A7S3JZP3</accession>
<comment type="pathway">
    <text evidence="2 8">Cofactor biosynthesis; ubiquinone biosynthesis.</text>
</comment>
<keyword evidence="5" id="KW-0809">Transit peptide</keyword>
<evidence type="ECO:0000256" key="4">
    <source>
        <dbReference type="ARBA" id="ARBA00022688"/>
    </source>
</evidence>
<proteinExistence type="inferred from homology"/>
<feature type="region of interest" description="Disordered" evidence="9">
    <location>
        <begin position="306"/>
        <end position="362"/>
    </location>
</feature>
<dbReference type="GO" id="GO:0005743">
    <property type="term" value="C:mitochondrial inner membrane"/>
    <property type="evidence" value="ECO:0007669"/>
    <property type="project" value="TreeGrafter"/>
</dbReference>
<name>A0A7S3JZP3_9STRA</name>
<dbReference type="InterPro" id="IPR013718">
    <property type="entry name" value="COQ9_C"/>
</dbReference>
<feature type="compositionally biased region" description="Polar residues" evidence="9">
    <location>
        <begin position="316"/>
        <end position="325"/>
    </location>
</feature>
<dbReference type="UniPathway" id="UPA00232"/>
<evidence type="ECO:0000256" key="2">
    <source>
        <dbReference type="ARBA" id="ARBA00004749"/>
    </source>
</evidence>
<dbReference type="AlphaFoldDB" id="A0A7S3JZP3"/>
<comment type="function">
    <text evidence="8">Membrane-associated protein that warps the membrane surface to access and bind aromatic isoprenes with high specificity, including ubiquinone (CoQ) isoprene intermediates and presents them directly to Coq7, therefore facilitating the Coq7-mediated hydroxylase step. Participates in the biosynthesis of coenzyme Q, also named ubiquinone, an essential lipid-soluble electron transporter for aerobic cellular respiration.</text>
</comment>
<keyword evidence="6 8" id="KW-0446">Lipid-binding</keyword>
<reference evidence="11" key="1">
    <citation type="submission" date="2021-01" db="EMBL/GenBank/DDBJ databases">
        <authorList>
            <person name="Corre E."/>
            <person name="Pelletier E."/>
            <person name="Niang G."/>
            <person name="Scheremetjew M."/>
            <person name="Finn R."/>
            <person name="Kale V."/>
            <person name="Holt S."/>
            <person name="Cochrane G."/>
            <person name="Meng A."/>
            <person name="Brown T."/>
            <person name="Cohen L."/>
        </authorList>
    </citation>
    <scope>NUCLEOTIDE SEQUENCE</scope>
    <source>
        <strain evidence="11">CCMP1510</strain>
    </source>
</reference>
<evidence type="ECO:0000313" key="11">
    <source>
        <dbReference type="EMBL" id="CAE0367571.1"/>
    </source>
</evidence>
<evidence type="ECO:0000256" key="6">
    <source>
        <dbReference type="ARBA" id="ARBA00023121"/>
    </source>
</evidence>
<evidence type="ECO:0000259" key="10">
    <source>
        <dbReference type="Pfam" id="PF08511"/>
    </source>
</evidence>
<evidence type="ECO:0000256" key="7">
    <source>
        <dbReference type="ARBA" id="ARBA00023128"/>
    </source>
</evidence>
<dbReference type="PANTHER" id="PTHR21427">
    <property type="entry name" value="UBIQUINONE BIOSYNTHESIS PROTEIN COQ9, MITOCHONDRIAL"/>
    <property type="match status" value="1"/>
</dbReference>
<evidence type="ECO:0000256" key="5">
    <source>
        <dbReference type="ARBA" id="ARBA00022946"/>
    </source>
</evidence>
<gene>
    <name evidence="11" type="ORF">ALAG00032_LOCUS8328</name>
</gene>
<protein>
    <recommendedName>
        <fullName evidence="8">Ubiquinone biosynthesis protein</fullName>
    </recommendedName>
</protein>
<comment type="subcellular location">
    <subcellularLocation>
        <location evidence="1 8">Mitochondrion</location>
    </subcellularLocation>
</comment>
<organism evidence="11">
    <name type="scientific">Aureoumbra lagunensis</name>
    <dbReference type="NCBI Taxonomy" id="44058"/>
    <lineage>
        <taxon>Eukaryota</taxon>
        <taxon>Sar</taxon>
        <taxon>Stramenopiles</taxon>
        <taxon>Ochrophyta</taxon>
        <taxon>Pelagophyceae</taxon>
        <taxon>Pelagomonadales</taxon>
        <taxon>Aureoumbra</taxon>
    </lineage>
</organism>
<evidence type="ECO:0000256" key="1">
    <source>
        <dbReference type="ARBA" id="ARBA00004173"/>
    </source>
</evidence>
<dbReference type="Pfam" id="PF08511">
    <property type="entry name" value="COQ9"/>
    <property type="match status" value="1"/>
</dbReference>
<keyword evidence="4 8" id="KW-0831">Ubiquinone biosynthesis</keyword>
<dbReference type="PANTHER" id="PTHR21427:SF19">
    <property type="entry name" value="UBIQUINONE BIOSYNTHESIS PROTEIN COQ9, MITOCHONDRIAL"/>
    <property type="match status" value="1"/>
</dbReference>
<evidence type="ECO:0000256" key="9">
    <source>
        <dbReference type="SAM" id="MobiDB-lite"/>
    </source>
</evidence>
<feature type="domain" description="COQ9 C-terminal" evidence="10">
    <location>
        <begin position="194"/>
        <end position="236"/>
    </location>
</feature>
<dbReference type="GO" id="GO:0006744">
    <property type="term" value="P:ubiquinone biosynthetic process"/>
    <property type="evidence" value="ECO:0007669"/>
    <property type="project" value="UniProtKB-UniRule"/>
</dbReference>